<dbReference type="SUPFAM" id="SSF143744">
    <property type="entry name" value="GlcG-like"/>
    <property type="match status" value="1"/>
</dbReference>
<evidence type="ECO:0000313" key="2">
    <source>
        <dbReference type="EMBL" id="BDZ43144.1"/>
    </source>
</evidence>
<proteinExistence type="inferred from homology"/>
<dbReference type="EMBL" id="AP027729">
    <property type="protein sequence ID" value="BDZ43144.1"/>
    <property type="molecule type" value="Genomic_DNA"/>
</dbReference>
<dbReference type="InterPro" id="IPR038084">
    <property type="entry name" value="PduO/GlcC-like_sf"/>
</dbReference>
<dbReference type="Pfam" id="PF03928">
    <property type="entry name" value="HbpS-like"/>
    <property type="match status" value="1"/>
</dbReference>
<accession>A0ABM8G4Y5</accession>
<evidence type="ECO:0000256" key="1">
    <source>
        <dbReference type="HAMAP-Rule" id="MF_00761"/>
    </source>
</evidence>
<reference evidence="3" key="1">
    <citation type="journal article" date="2019" name="Int. J. Syst. Evol. Microbiol.">
        <title>The Global Catalogue of Microorganisms (GCM) 10K type strain sequencing project: providing services to taxonomists for standard genome sequencing and annotation.</title>
        <authorList>
            <consortium name="The Broad Institute Genomics Platform"/>
            <consortium name="The Broad Institute Genome Sequencing Center for Infectious Disease"/>
            <person name="Wu L."/>
            <person name="Ma J."/>
        </authorList>
    </citation>
    <scope>NUCLEOTIDE SEQUENCE [LARGE SCALE GENOMIC DNA]</scope>
    <source>
        <strain evidence="3">NBRC 108565</strain>
    </source>
</reference>
<dbReference type="Gene3D" id="3.30.450.150">
    <property type="entry name" value="Haem-degrading domain"/>
    <property type="match status" value="1"/>
</dbReference>
<dbReference type="InterPro" id="IPR010371">
    <property type="entry name" value="YBR137W-like"/>
</dbReference>
<comment type="similarity">
    <text evidence="1">Belongs to the UPF0303 family.</text>
</comment>
<keyword evidence="3" id="KW-1185">Reference proteome</keyword>
<dbReference type="HAMAP" id="MF_00761">
    <property type="entry name" value="UPF0303"/>
    <property type="match status" value="1"/>
</dbReference>
<dbReference type="InterPro" id="IPR005624">
    <property type="entry name" value="PduO/GlcC-like"/>
</dbReference>
<dbReference type="RefSeq" id="WP_286217458.1">
    <property type="nucleotide sequence ID" value="NZ_AP027729.1"/>
</dbReference>
<dbReference type="Proteomes" id="UP001321475">
    <property type="component" value="Chromosome"/>
</dbReference>
<sequence>MTDDDVAALIETIEQQERELVLGTFTADDAWRLGCMAVDIARDRGLPIVVDVRRGPQQAFHAALEGATPDNDSWVQRKVRVVERFASSSYLAGLRSRRRGQTFSEQHQLPFQEFAAAGGGFPVRVAGVGVVGVLTVSGLTQADDHALVVEVLTRFRSATPA</sequence>
<gene>
    <name evidence="2" type="ORF">GCM10025865_24430</name>
</gene>
<dbReference type="PANTHER" id="PTHR28255:SF1">
    <property type="entry name" value="UPF0303 PROTEIN YBR137W"/>
    <property type="match status" value="1"/>
</dbReference>
<dbReference type="PIRSF" id="PIRSF008757">
    <property type="entry name" value="UCP008757"/>
    <property type="match status" value="1"/>
</dbReference>
<dbReference type="PANTHER" id="PTHR28255">
    <property type="match status" value="1"/>
</dbReference>
<dbReference type="NCBIfam" id="NF002696">
    <property type="entry name" value="PRK02487.1-5"/>
    <property type="match status" value="1"/>
</dbReference>
<evidence type="ECO:0000313" key="3">
    <source>
        <dbReference type="Proteomes" id="UP001321475"/>
    </source>
</evidence>
<organism evidence="2 3">
    <name type="scientific">Paraoerskovia sediminicola</name>
    <dbReference type="NCBI Taxonomy" id="1138587"/>
    <lineage>
        <taxon>Bacteria</taxon>
        <taxon>Bacillati</taxon>
        <taxon>Actinomycetota</taxon>
        <taxon>Actinomycetes</taxon>
        <taxon>Micrococcales</taxon>
        <taxon>Cellulomonadaceae</taxon>
        <taxon>Paraoerskovia</taxon>
    </lineage>
</organism>
<protein>
    <recommendedName>
        <fullName evidence="1">UPF0303 protein GCM10025865_24430</fullName>
    </recommendedName>
</protein>
<name>A0ABM8G4Y5_9CELL</name>